<dbReference type="Pfam" id="PF02452">
    <property type="entry name" value="PemK_toxin"/>
    <property type="match status" value="1"/>
</dbReference>
<evidence type="ECO:0008006" key="3">
    <source>
        <dbReference type="Google" id="ProtNLM"/>
    </source>
</evidence>
<sequence length="144" mass="17431">MNNIEKEFDRWNEIKKSIHEKPDNFGVHEREIWWLSLGINIGVEIDGKNKDFERPVLILRKFNRQMVWVFPITSRAKNLKFYEKFTFGDKEYFVAITQIRTVSTKRFLRKIGMMNNDDFRRIKQKFALFINENPQSGFSRRPKP</sequence>
<proteinExistence type="predicted"/>
<dbReference type="Gene3D" id="2.30.30.110">
    <property type="match status" value="1"/>
</dbReference>
<protein>
    <recommendedName>
        <fullName evidence="3">Toxin-antitoxin system protein</fullName>
    </recommendedName>
</protein>
<dbReference type="InterPro" id="IPR003477">
    <property type="entry name" value="PemK-like"/>
</dbReference>
<reference evidence="1 2" key="1">
    <citation type="journal article" date="2016" name="Nat. Commun.">
        <title>Thousands of microbial genomes shed light on interconnected biogeochemical processes in an aquifer system.</title>
        <authorList>
            <person name="Anantharaman K."/>
            <person name="Brown C.T."/>
            <person name="Hug L.A."/>
            <person name="Sharon I."/>
            <person name="Castelle C.J."/>
            <person name="Probst A.J."/>
            <person name="Thomas B.C."/>
            <person name="Singh A."/>
            <person name="Wilkins M.J."/>
            <person name="Karaoz U."/>
            <person name="Brodie E.L."/>
            <person name="Williams K.H."/>
            <person name="Hubbard S.S."/>
            <person name="Banfield J.F."/>
        </authorList>
    </citation>
    <scope>NUCLEOTIDE SEQUENCE [LARGE SCALE GENOMIC DNA]</scope>
</reference>
<dbReference type="SUPFAM" id="SSF50118">
    <property type="entry name" value="Cell growth inhibitor/plasmid maintenance toxic component"/>
    <property type="match status" value="1"/>
</dbReference>
<dbReference type="Proteomes" id="UP000177723">
    <property type="component" value="Unassembled WGS sequence"/>
</dbReference>
<dbReference type="InterPro" id="IPR011067">
    <property type="entry name" value="Plasmid_toxin/cell-grow_inhib"/>
</dbReference>
<gene>
    <name evidence="1" type="ORF">A3F23_02900</name>
</gene>
<organism evidence="1 2">
    <name type="scientific">Candidatus Giovannonibacteria bacterium RIFCSPHIGHO2_12_FULL_43_15</name>
    <dbReference type="NCBI Taxonomy" id="1798341"/>
    <lineage>
        <taxon>Bacteria</taxon>
        <taxon>Candidatus Giovannoniibacteriota</taxon>
    </lineage>
</organism>
<comment type="caution">
    <text evidence="1">The sequence shown here is derived from an EMBL/GenBank/DDBJ whole genome shotgun (WGS) entry which is preliminary data.</text>
</comment>
<evidence type="ECO:0000313" key="2">
    <source>
        <dbReference type="Proteomes" id="UP000177723"/>
    </source>
</evidence>
<accession>A0A1F5WRA2</accession>
<dbReference type="AlphaFoldDB" id="A0A1F5WRA2"/>
<name>A0A1F5WRA2_9BACT</name>
<evidence type="ECO:0000313" key="1">
    <source>
        <dbReference type="EMBL" id="OGF78124.1"/>
    </source>
</evidence>
<dbReference type="EMBL" id="MFHT01000004">
    <property type="protein sequence ID" value="OGF78124.1"/>
    <property type="molecule type" value="Genomic_DNA"/>
</dbReference>
<dbReference type="GO" id="GO:0003677">
    <property type="term" value="F:DNA binding"/>
    <property type="evidence" value="ECO:0007669"/>
    <property type="project" value="InterPro"/>
</dbReference>